<dbReference type="Pfam" id="PF19808">
    <property type="entry name" value="DUF6291"/>
    <property type="match status" value="1"/>
</dbReference>
<dbReference type="InterPro" id="IPR046258">
    <property type="entry name" value="DUF6291"/>
</dbReference>
<evidence type="ECO:0000313" key="4">
    <source>
        <dbReference type="Proteomes" id="UP000719500"/>
    </source>
</evidence>
<evidence type="ECO:0000259" key="2">
    <source>
        <dbReference type="Pfam" id="PF19808"/>
    </source>
</evidence>
<dbReference type="Proteomes" id="UP000719500">
    <property type="component" value="Unassembled WGS sequence"/>
</dbReference>
<keyword evidence="4" id="KW-1185">Reference proteome</keyword>
<sequence length="145" mass="16272">MEKHVGIMLYFDNFHRVESLPDDQLGLLFRALMACGEAELAGRDGITGFETRYPAMGERTQMAFAFMADNIRRDAAAYSTKCANIRSAARRREAVRRGERAEAPDRGRSSPRQPPEGEAPVVPAPPAVRERLAALTREIRQERVE</sequence>
<reference evidence="3 4" key="1">
    <citation type="journal article" date="2021" name="Sci. Rep.">
        <title>The distribution of antibiotic resistance genes in chicken gut microbiota commensals.</title>
        <authorList>
            <person name="Juricova H."/>
            <person name="Matiasovicova J."/>
            <person name="Kubasova T."/>
            <person name="Cejkova D."/>
            <person name="Rychlik I."/>
        </authorList>
    </citation>
    <scope>NUCLEOTIDE SEQUENCE [LARGE SCALE GENOMIC DNA]</scope>
    <source>
        <strain evidence="3 4">An411</strain>
    </source>
</reference>
<comment type="caution">
    <text evidence="3">The sequence shown here is derived from an EMBL/GenBank/DDBJ whole genome shotgun (WGS) entry which is preliminary data.</text>
</comment>
<dbReference type="EMBL" id="JACSNX010000037">
    <property type="protein sequence ID" value="MBM6852462.1"/>
    <property type="molecule type" value="Genomic_DNA"/>
</dbReference>
<gene>
    <name evidence="3" type="ORF">H9X91_13565</name>
</gene>
<evidence type="ECO:0000256" key="1">
    <source>
        <dbReference type="SAM" id="MobiDB-lite"/>
    </source>
</evidence>
<protein>
    <recommendedName>
        <fullName evidence="2">DUF6291 domain-containing protein</fullName>
    </recommendedName>
</protein>
<proteinExistence type="predicted"/>
<name>A0ABS2FZW4_9FIRM</name>
<feature type="domain" description="DUF6291" evidence="2">
    <location>
        <begin position="7"/>
        <end position="99"/>
    </location>
</feature>
<feature type="compositionally biased region" description="Basic and acidic residues" evidence="1">
    <location>
        <begin position="90"/>
        <end position="108"/>
    </location>
</feature>
<dbReference type="RefSeq" id="WP_204805768.1">
    <property type="nucleotide sequence ID" value="NZ_JACSNS010000042.1"/>
</dbReference>
<accession>A0ABS2FZW4</accession>
<organism evidence="3 4">
    <name type="scientific">Oscillibacter valericigenes</name>
    <dbReference type="NCBI Taxonomy" id="351091"/>
    <lineage>
        <taxon>Bacteria</taxon>
        <taxon>Bacillati</taxon>
        <taxon>Bacillota</taxon>
        <taxon>Clostridia</taxon>
        <taxon>Eubacteriales</taxon>
        <taxon>Oscillospiraceae</taxon>
        <taxon>Oscillibacter</taxon>
    </lineage>
</organism>
<evidence type="ECO:0000313" key="3">
    <source>
        <dbReference type="EMBL" id="MBM6852462.1"/>
    </source>
</evidence>
<feature type="region of interest" description="Disordered" evidence="1">
    <location>
        <begin position="89"/>
        <end position="128"/>
    </location>
</feature>